<feature type="compositionally biased region" description="Polar residues" evidence="2">
    <location>
        <begin position="581"/>
        <end position="591"/>
    </location>
</feature>
<evidence type="ECO:0000256" key="2">
    <source>
        <dbReference type="SAM" id="MobiDB-lite"/>
    </source>
</evidence>
<dbReference type="GO" id="GO:0051256">
    <property type="term" value="P:mitotic spindle midzone assembly"/>
    <property type="evidence" value="ECO:0007669"/>
    <property type="project" value="TreeGrafter"/>
</dbReference>
<dbReference type="GO" id="GO:1990023">
    <property type="term" value="C:mitotic spindle midzone"/>
    <property type="evidence" value="ECO:0007669"/>
    <property type="project" value="TreeGrafter"/>
</dbReference>
<evidence type="ECO:0000313" key="3">
    <source>
        <dbReference type="EMBL" id="CDZ96248.1"/>
    </source>
</evidence>
<accession>A0A0F7SFG8</accession>
<dbReference type="GO" id="GO:0005737">
    <property type="term" value="C:cytoplasm"/>
    <property type="evidence" value="ECO:0007669"/>
    <property type="project" value="TreeGrafter"/>
</dbReference>
<protein>
    <submittedName>
        <fullName evidence="3">Microtubule-associated protein essential for anaphase spindle elongation</fullName>
    </submittedName>
</protein>
<dbReference type="Pfam" id="PF03999">
    <property type="entry name" value="MAP65_ASE1"/>
    <property type="match status" value="1"/>
</dbReference>
<evidence type="ECO:0000256" key="1">
    <source>
        <dbReference type="SAM" id="Coils"/>
    </source>
</evidence>
<dbReference type="PANTHER" id="PTHR19321">
    <property type="entry name" value="PROTEIN REGULATOR OF CYTOKINESIS 1 PRC1-RELATED"/>
    <property type="match status" value="1"/>
</dbReference>
<feature type="region of interest" description="Disordered" evidence="2">
    <location>
        <begin position="738"/>
        <end position="779"/>
    </location>
</feature>
<name>A0A0F7SFG8_PHARH</name>
<proteinExistence type="predicted"/>
<dbReference type="PANTHER" id="PTHR19321:SF41">
    <property type="entry name" value="FASCETTO-RELATED"/>
    <property type="match status" value="1"/>
</dbReference>
<feature type="compositionally biased region" description="Polar residues" evidence="2">
    <location>
        <begin position="608"/>
        <end position="621"/>
    </location>
</feature>
<reference evidence="3" key="1">
    <citation type="submission" date="2014-08" db="EMBL/GenBank/DDBJ databases">
        <authorList>
            <person name="Sharma Rahul"/>
            <person name="Thines Marco"/>
        </authorList>
    </citation>
    <scope>NUCLEOTIDE SEQUENCE</scope>
</reference>
<dbReference type="Gene3D" id="1.20.58.1520">
    <property type="match status" value="1"/>
</dbReference>
<dbReference type="EMBL" id="LN483116">
    <property type="protein sequence ID" value="CDZ96248.1"/>
    <property type="molecule type" value="Genomic_DNA"/>
</dbReference>
<feature type="region of interest" description="Disordered" evidence="2">
    <location>
        <begin position="569"/>
        <end position="676"/>
    </location>
</feature>
<dbReference type="InterPro" id="IPR007145">
    <property type="entry name" value="MAP65_Ase1_PRC1"/>
</dbReference>
<dbReference type="AlphaFoldDB" id="A0A0F7SFG8"/>
<feature type="region of interest" description="Disordered" evidence="2">
    <location>
        <begin position="153"/>
        <end position="174"/>
    </location>
</feature>
<organism evidence="3">
    <name type="scientific">Phaffia rhodozyma</name>
    <name type="common">Yeast</name>
    <name type="synonym">Xanthophyllomyces dendrorhous</name>
    <dbReference type="NCBI Taxonomy" id="264483"/>
    <lineage>
        <taxon>Eukaryota</taxon>
        <taxon>Fungi</taxon>
        <taxon>Dikarya</taxon>
        <taxon>Basidiomycota</taxon>
        <taxon>Agaricomycotina</taxon>
        <taxon>Tremellomycetes</taxon>
        <taxon>Cystofilobasidiales</taxon>
        <taxon>Mrakiaceae</taxon>
        <taxon>Phaffia</taxon>
    </lineage>
</organism>
<feature type="compositionally biased region" description="Low complexity" evidence="2">
    <location>
        <begin position="156"/>
        <end position="165"/>
    </location>
</feature>
<feature type="region of interest" description="Disordered" evidence="2">
    <location>
        <begin position="262"/>
        <end position="287"/>
    </location>
</feature>
<feature type="compositionally biased region" description="Low complexity" evidence="2">
    <location>
        <begin position="262"/>
        <end position="280"/>
    </location>
</feature>
<feature type="coiled-coil region" evidence="1">
    <location>
        <begin position="54"/>
        <end position="81"/>
    </location>
</feature>
<sequence length="779" mass="87400">MSQQSTASSLQQLIDDNLPLLRSFHSKLALTPDLLDRDVRRIVDACTTEFEVLLTEKRRMLDDMRNKVERARRECVALGRALGIPIEVSSILSGEEILPQQLARLETYRDKTLLPAYEARLVEIRVQSKRLSTLTNLLPSEFALRALQPTIPSRPPSIHSRSVPRATRQASPRPLDGETALIDLSLTMNEADKTNLEKEEEPRSCWEDVSEARLNELQLLVSTGETERFRLLRVLRQAFYDLYELLTILEVSLPLPYPLPSAPTTSSSLPTISPRSPLSSVIPPGPSEPTAEVQRYLEIAENFMRWANEMNEGMDELGEMLENDDDSKGWEGMEGVEPEKGMLAWVEQSIIQVQAGKEWNEFEIQRLYDQLETLWVKLNISRDFIDTFIEENRGSSARCLEGYALELERNLRLKAEQMEGLVIETRAQILAVQDELMMTEENKQSYEWFWDTNYTDELLSVHEEELAKLKDELDSVAPLMETYKQWQRYCDLEKKLSDAEADTKRYTRKGFSSLEEEKLRKYVKSHANIEQNLLELAAEWEETNGRAFTLQGERIISIIQEKAEAKELEKEMKKRARQGGNVVSTRSQTPAAQHRPPPPSASRRVMATPSTSHYPGSSMSTVKRKHPPPPTPSSTHPNGKLARTTPRVAGNISRPAGLTACSLPRPGGFTRPTPLSSVAGTRRLVSGSSATSSSSWGTMVDSCSSNRLNSHSLSLSSSASSTSSTMCSKGYSRLPCPTPSKIGMAPSYGSSIKLKQNPRRQSFKPRPSVGGSGLTGEFL</sequence>
<keyword evidence="1" id="KW-0175">Coiled coil</keyword>
<dbReference type="GO" id="GO:0008017">
    <property type="term" value="F:microtubule binding"/>
    <property type="evidence" value="ECO:0007669"/>
    <property type="project" value="InterPro"/>
</dbReference>
<feature type="compositionally biased region" description="Gly residues" evidence="2">
    <location>
        <begin position="770"/>
        <end position="779"/>
    </location>
</feature>